<reference evidence="2 3" key="1">
    <citation type="journal article" date="2021" name="Nat. Commun.">
        <title>Genetic determinants of endophytism in the Arabidopsis root mycobiome.</title>
        <authorList>
            <person name="Mesny F."/>
            <person name="Miyauchi S."/>
            <person name="Thiergart T."/>
            <person name="Pickel B."/>
            <person name="Atanasova L."/>
            <person name="Karlsson M."/>
            <person name="Huettel B."/>
            <person name="Barry K.W."/>
            <person name="Haridas S."/>
            <person name="Chen C."/>
            <person name="Bauer D."/>
            <person name="Andreopoulos W."/>
            <person name="Pangilinan J."/>
            <person name="LaButti K."/>
            <person name="Riley R."/>
            <person name="Lipzen A."/>
            <person name="Clum A."/>
            <person name="Drula E."/>
            <person name="Henrissat B."/>
            <person name="Kohler A."/>
            <person name="Grigoriev I.V."/>
            <person name="Martin F.M."/>
            <person name="Hacquard S."/>
        </authorList>
    </citation>
    <scope>NUCLEOTIDE SEQUENCE [LARGE SCALE GENOMIC DNA]</scope>
    <source>
        <strain evidence="2 3">MPI-SDFR-AT-0080</strain>
    </source>
</reference>
<protein>
    <submittedName>
        <fullName evidence="2">Uncharacterized protein</fullName>
    </submittedName>
</protein>
<dbReference type="Proteomes" id="UP000774617">
    <property type="component" value="Unassembled WGS sequence"/>
</dbReference>
<evidence type="ECO:0000313" key="3">
    <source>
        <dbReference type="Proteomes" id="UP000774617"/>
    </source>
</evidence>
<dbReference type="EMBL" id="JAGTJR010000044">
    <property type="protein sequence ID" value="KAH7030508.1"/>
    <property type="molecule type" value="Genomic_DNA"/>
</dbReference>
<accession>A0ABQ8FYV8</accession>
<feature type="region of interest" description="Disordered" evidence="1">
    <location>
        <begin position="1"/>
        <end position="25"/>
    </location>
</feature>
<keyword evidence="3" id="KW-1185">Reference proteome</keyword>
<evidence type="ECO:0000256" key="1">
    <source>
        <dbReference type="SAM" id="MobiDB-lite"/>
    </source>
</evidence>
<proteinExistence type="predicted"/>
<sequence length="248" mass="26333">MAVQAAGCAREDGAGAGERGCVSSERSETQSCRWLLLGRQRPHDLPPPPPFRLGPPSSGQQITMNHAAVQRYHENSVPPPTCALALASRATLGLTSPPADAVHVAGRQAAQRCAVQRRKRCLAALVLLQLLSSPLGASKQRWPCLPARRSLLRCCHVHPASTSLRTPSTASVFEAAAAGQLERAVSLLVASLRFGAAPGAKNNAALPFPFPGRPSFPWRRPRPARAARNCSPTQRAARRALDAGSTQC</sequence>
<gene>
    <name evidence="2" type="ORF">B0J12DRAFT_317867</name>
</gene>
<evidence type="ECO:0000313" key="2">
    <source>
        <dbReference type="EMBL" id="KAH7030508.1"/>
    </source>
</evidence>
<name>A0ABQ8FYV8_9PEZI</name>
<organism evidence="2 3">
    <name type="scientific">Macrophomina phaseolina</name>
    <dbReference type="NCBI Taxonomy" id="35725"/>
    <lineage>
        <taxon>Eukaryota</taxon>
        <taxon>Fungi</taxon>
        <taxon>Dikarya</taxon>
        <taxon>Ascomycota</taxon>
        <taxon>Pezizomycotina</taxon>
        <taxon>Dothideomycetes</taxon>
        <taxon>Dothideomycetes incertae sedis</taxon>
        <taxon>Botryosphaeriales</taxon>
        <taxon>Botryosphaeriaceae</taxon>
        <taxon>Macrophomina</taxon>
    </lineage>
</organism>
<comment type="caution">
    <text evidence="2">The sequence shown here is derived from an EMBL/GenBank/DDBJ whole genome shotgun (WGS) entry which is preliminary data.</text>
</comment>